<dbReference type="Proteomes" id="UP001497516">
    <property type="component" value="Chromosome 10"/>
</dbReference>
<dbReference type="Gene3D" id="3.90.1420.10">
    <property type="entry name" value="Rubisco LSMT, substrate-binding domain"/>
    <property type="match status" value="1"/>
</dbReference>
<sequence length="532" mass="60286">MAEENGSCTVLLQLSENDPFFDKKKQILHDRGFGIRERLNLQYSSSCPDSVAANLEKLLQVARIIHLDEVELYFNDFDGSRQVEFCSTRNEVEALNSILSLIYHTTFKDQAFRDAINDKITRQCGVKSLESRTGRNYEGVTKENQLVEWGVSHGVKTSLEIALIEGAGRGAIAKKDLGIGDIALEIPVSLIISEELVRQSDMFKILESMEGISVETMMLLWSLKERHDCNSKFRVYLDTLPKEFNTGLSFGVDAMMALDGTTLFEEIMQAKEHLRVQYEELVPALCNNNPDTFPSEHYTWENFLWACELWYSNSMKIMFADGKLRTCLIPIAGFLNHSLYPHITHYGKVDCATNTLKFPLLRPCLAGEQCCLSYGNLSSSHLITFYGFSPLGDNPYDVIPIDIDVGEADCSNDSPWTTHMVRGTWFSKNHGIFHYGLPTPLLDYLRKARDHMPNTTAITKEDMAVEIEVLEDLISTFNSMMDNLGDTTSDYSWDVKLAVEFKDRQRRMISSILSSCDDGIKLLQTHLQKCTS</sequence>
<keyword evidence="2" id="KW-0808">Transferase</keyword>
<dbReference type="FunFam" id="3.90.1410.10:FF:000011">
    <property type="entry name" value="Transcription factor, E2F and DP-related"/>
    <property type="match status" value="1"/>
</dbReference>
<name>A0AAV2CPH1_9ROSI</name>
<evidence type="ECO:0000259" key="4">
    <source>
        <dbReference type="PROSITE" id="PS50280"/>
    </source>
</evidence>
<evidence type="ECO:0000256" key="1">
    <source>
        <dbReference type="ARBA" id="ARBA00022603"/>
    </source>
</evidence>
<dbReference type="CDD" id="cd10527">
    <property type="entry name" value="SET_LSMT"/>
    <property type="match status" value="1"/>
</dbReference>
<gene>
    <name evidence="5" type="ORF">LTRI10_LOCUS6032</name>
</gene>
<dbReference type="PROSITE" id="PS50280">
    <property type="entry name" value="SET"/>
    <property type="match status" value="1"/>
</dbReference>
<evidence type="ECO:0000313" key="6">
    <source>
        <dbReference type="Proteomes" id="UP001497516"/>
    </source>
</evidence>
<dbReference type="InterPro" id="IPR001214">
    <property type="entry name" value="SET_dom"/>
</dbReference>
<dbReference type="InterPro" id="IPR036464">
    <property type="entry name" value="Rubisco_LSMT_subst-bd_sf"/>
</dbReference>
<dbReference type="PANTHER" id="PTHR13271:SF103">
    <property type="entry name" value="N-METHYLTRANSFERASE DOMAIN AND SET DOMAIN CONTAINING PROTEIN-RELATED"/>
    <property type="match status" value="1"/>
</dbReference>
<reference evidence="5 6" key="1">
    <citation type="submission" date="2024-04" db="EMBL/GenBank/DDBJ databases">
        <authorList>
            <person name="Fracassetti M."/>
        </authorList>
    </citation>
    <scope>NUCLEOTIDE SEQUENCE [LARGE SCALE GENOMIC DNA]</scope>
</reference>
<proteinExistence type="predicted"/>
<keyword evidence="1" id="KW-0489">Methyltransferase</keyword>
<accession>A0AAV2CPH1</accession>
<dbReference type="InterPro" id="IPR050600">
    <property type="entry name" value="SETD3_SETD6_MTase"/>
</dbReference>
<dbReference type="PANTHER" id="PTHR13271">
    <property type="entry name" value="UNCHARACTERIZED PUTATIVE METHYLTRANSFERASE"/>
    <property type="match status" value="1"/>
</dbReference>
<feature type="domain" description="SET" evidence="4">
    <location>
        <begin position="157"/>
        <end position="375"/>
    </location>
</feature>
<dbReference type="InterPro" id="IPR046341">
    <property type="entry name" value="SET_dom_sf"/>
</dbReference>
<keyword evidence="6" id="KW-1185">Reference proteome</keyword>
<dbReference type="AlphaFoldDB" id="A0AAV2CPH1"/>
<dbReference type="GO" id="GO:0016279">
    <property type="term" value="F:protein-lysine N-methyltransferase activity"/>
    <property type="evidence" value="ECO:0007669"/>
    <property type="project" value="TreeGrafter"/>
</dbReference>
<evidence type="ECO:0000256" key="3">
    <source>
        <dbReference type="ARBA" id="ARBA00022691"/>
    </source>
</evidence>
<evidence type="ECO:0000256" key="2">
    <source>
        <dbReference type="ARBA" id="ARBA00022679"/>
    </source>
</evidence>
<organism evidence="5 6">
    <name type="scientific">Linum trigynum</name>
    <dbReference type="NCBI Taxonomy" id="586398"/>
    <lineage>
        <taxon>Eukaryota</taxon>
        <taxon>Viridiplantae</taxon>
        <taxon>Streptophyta</taxon>
        <taxon>Embryophyta</taxon>
        <taxon>Tracheophyta</taxon>
        <taxon>Spermatophyta</taxon>
        <taxon>Magnoliopsida</taxon>
        <taxon>eudicotyledons</taxon>
        <taxon>Gunneridae</taxon>
        <taxon>Pentapetalae</taxon>
        <taxon>rosids</taxon>
        <taxon>fabids</taxon>
        <taxon>Malpighiales</taxon>
        <taxon>Linaceae</taxon>
        <taxon>Linum</taxon>
    </lineage>
</organism>
<dbReference type="EMBL" id="OZ034814">
    <property type="protein sequence ID" value="CAL1358479.1"/>
    <property type="molecule type" value="Genomic_DNA"/>
</dbReference>
<evidence type="ECO:0000313" key="5">
    <source>
        <dbReference type="EMBL" id="CAL1358479.1"/>
    </source>
</evidence>
<keyword evidence="3" id="KW-0949">S-adenosyl-L-methionine</keyword>
<dbReference type="GO" id="GO:0032259">
    <property type="term" value="P:methylation"/>
    <property type="evidence" value="ECO:0007669"/>
    <property type="project" value="UniProtKB-KW"/>
</dbReference>
<dbReference type="SUPFAM" id="SSF82199">
    <property type="entry name" value="SET domain"/>
    <property type="match status" value="1"/>
</dbReference>
<dbReference type="Gene3D" id="3.90.1410.10">
    <property type="entry name" value="set domain protein methyltransferase, domain 1"/>
    <property type="match status" value="1"/>
</dbReference>
<protein>
    <recommendedName>
        <fullName evidence="4">SET domain-containing protein</fullName>
    </recommendedName>
</protein>